<feature type="disulfide bond" evidence="5">
    <location>
        <begin position="693"/>
        <end position="703"/>
    </location>
</feature>
<keyword evidence="9" id="KW-1185">Reference proteome</keyword>
<feature type="compositionally biased region" description="Pro residues" evidence="6">
    <location>
        <begin position="2344"/>
        <end position="2354"/>
    </location>
</feature>
<proteinExistence type="predicted"/>
<feature type="disulfide bond" evidence="5">
    <location>
        <begin position="95"/>
        <end position="105"/>
    </location>
</feature>
<feature type="region of interest" description="Disordered" evidence="6">
    <location>
        <begin position="3740"/>
        <end position="3785"/>
    </location>
</feature>
<dbReference type="InterPro" id="IPR000742">
    <property type="entry name" value="EGF"/>
</dbReference>
<feature type="disulfide bond" evidence="5">
    <location>
        <begin position="1036"/>
        <end position="1046"/>
    </location>
</feature>
<feature type="compositionally biased region" description="Pro residues" evidence="6">
    <location>
        <begin position="3613"/>
        <end position="3623"/>
    </location>
</feature>
<dbReference type="SUPFAM" id="SSF90148">
    <property type="entry name" value="DPY module"/>
    <property type="match status" value="7"/>
</dbReference>
<protein>
    <recommendedName>
        <fullName evidence="7">EGF-like domain-containing protein</fullName>
    </recommendedName>
</protein>
<evidence type="ECO:0000313" key="9">
    <source>
        <dbReference type="Proteomes" id="UP000283509"/>
    </source>
</evidence>
<keyword evidence="2" id="KW-0677">Repeat</keyword>
<dbReference type="Gene3D" id="2.10.25.10">
    <property type="entry name" value="Laminin"/>
    <property type="match status" value="1"/>
</dbReference>
<feature type="region of interest" description="Disordered" evidence="6">
    <location>
        <begin position="2289"/>
        <end position="2316"/>
    </location>
</feature>
<dbReference type="InterPro" id="IPR048407">
    <property type="entry name" value="Dumpy_DPY"/>
</dbReference>
<feature type="domain" description="EGF-like" evidence="7">
    <location>
        <begin position="417"/>
        <end position="455"/>
    </location>
</feature>
<feature type="compositionally biased region" description="Pro residues" evidence="6">
    <location>
        <begin position="136"/>
        <end position="167"/>
    </location>
</feature>
<feature type="domain" description="EGF-like" evidence="7">
    <location>
        <begin position="1352"/>
        <end position="1389"/>
    </location>
</feature>
<name>A0A3R7LQ73_PENVA</name>
<feature type="disulfide bond" evidence="5">
    <location>
        <begin position="1140"/>
        <end position="1150"/>
    </location>
</feature>
<dbReference type="SMART" id="SM00438">
    <property type="entry name" value="ZnF_NFX"/>
    <property type="match status" value="3"/>
</dbReference>
<feature type="region of interest" description="Disordered" evidence="6">
    <location>
        <begin position="2615"/>
        <end position="2674"/>
    </location>
</feature>
<feature type="region of interest" description="Disordered" evidence="6">
    <location>
        <begin position="3603"/>
        <end position="3670"/>
    </location>
</feature>
<evidence type="ECO:0000256" key="6">
    <source>
        <dbReference type="SAM" id="MobiDB-lite"/>
    </source>
</evidence>
<feature type="domain" description="EGF-like" evidence="7">
    <location>
        <begin position="3941"/>
        <end position="3979"/>
    </location>
</feature>
<sequence>MNARNPCECRLDGRQHVLTLCSALLAVPKPEPPRNPCSGDPCGPNAACREINLQRVCTCLPGFVGNPPACRPECVVHPECPPLLACLNNRCVDPCKGTCGINAECRVINHNPICSCLGGFTGDPFVRCTPSPIAQPTPPPVVRPPITPDTPRPTSPMPPIAGTPPPIKDQTIVPSAVDPQGTPPPIVDLPEPPAPPKDPCVPDPCGSNSYCRQNGDRYVCECREGYFGNPEIGCGPECVLSTDCASRLTCVRQKCVDPCPTACGNGAQCTVVNHRAVCSCPQGLQGDPYTQCVVSPIVGTTPSPTPMQPTAKTPCEPNPCGQNAECKPVGLDERCSCLPGFFGNPYDYCRPECTSDPECPSYLACVNQKCIDPCPGTCGINAECLVVTHAPMCYCRPGYVGDPYQSCRPEPVTTPSPLDPCNPSPCGPNSECRTVGDRPVCECLSGYFGSPPDCRPECIVNSNCPVIMACVNKKCRDPCAGACGTDALCEVVNHNPVCYCRQDMTGDPFIRCIESTSPKPHEPADPCASNPCGLNADCSFVGGLVVCKCQGDMIGNPYEACRHPCTVNSDCPSNKACSRNKCVDPCIGACGINAECHVSRHRPVCTCPHDLTGDPFSRCVLVTPTTSVPDDPCSPPPCGLNAECKRRGTASYDCKCIRDYFGDPYTECRPECVVNTDCPSDMACRNLKCIDPCPGTCGINAQCNTVNHKPGCACLPGFEGNANDRCQVQAVTPSAPTSDPCALDPCGPYSSCRVVRNRPVCECLPGYYGAPPNCHPECTTNPDCPKYLACVNEACVDPCVGTCGVSADCQVVNHNPTCTCPRGYVGDPYIQCRLVELTSKSPVPTSPTTISTPTVPTIATPARPCASEPCGLKALCKPLGEYFECTCPPGMFGNPYVECRYECVVDSDCARNRACERNKCIDPCEGVCGERAECHVIMHRPVCTCVPGFTGDAYTACNPVKVTTGLPPSLPQREEPCQQTTCGTLAECHEEDGRPVCHCIEGFVGDPYVACRPHCSADSHCASGLACVNDKCIDPCPGTCGINAECRVPNHVPICTCPPGYTGSAYQRCFPKPDTSSESGEDLCEVCGSNAECRIVDGRPVCTCLPGFLGAPPNCHPECIVNRDCSTTEACNKQKCVDPCIGACGTNADCRVINHSPVCTCLPGYTGEPFVRCNRIPVAQPTLAPPVTERPDPCREGTCGPNANCRVQGTRGICTCIEGYFGNPYVQCRPECVINSQCPQYLACNNQRCVDPCPGTCGIDAICEVVNHNPLCSCPRSMTGDPFVRCEPIRAPPDPCIPTPCGPYTKCQVVKDRAVCSCLPGYFGNPDLGCKTECTINSDCPLSSACINRKCVDPCIGVCGNQAKCSVVGHNPLCSCPDGFIGDPLTSCRLKPDVPVDPCNPNPCGINANCEVKNNRAFCTCFPGYFGNPDVECRPECIINSDCPRYLACANQKCIDPCPDSCGINALCDVINHNAMCSCPRGYNGDPYVECRVAPPPPVKCSPNACGFNTECRVTNGIPICYCLPSYTGDPYKERVSTSAASIPALPASLVLWGQSVLSSAIALCADVLQASREIRRFPALPSRLPPNQTVLLTVTAHWTKHAQGGNVTTLHAVESITDLCASVFQDLLPPIVEIQTLPTSVTRPPIAVTTITHSPIAEYPTTEHPRPKTPSPRPPFLPPLPSISVGCKSNDDCPYSNSCINKLCVDVCHQGYCGKNADCSIKFDIPMCSCPPGTSGDPFIRCKAVATEAPPTTLAPLADTHSPLQEAPLNPVVGSTSPMPPPLAAASTTRIPDTAFIQPTTIHSLPPPITIGCESNDECPYDNTCINKLCGDVCSPSLCGEDAECHTLSNRPSCFCPPGTTGNPTIKCTAILTERPSTLHPPIAETLPPPPAVPVQPISSPSHTPHPPIADVGTPRPLPLPFDEPEKPLPPIIPPIAIACENNDDCTIDNTCYNRLCYDVCVLGICGEEATCTITIHRPVCTCPPGTTGNPTDRCIALLTEKPTTFSPIAETNPPTKDEPIIPEALPGSTTMIPLVDPIHKRPTTPIPLPPEPPTPSPIVVGCESTDACPSDNSCINKLCLDVCFPGFCGENAECQTVQHRPKCKCPPGTSGNPTIKCSAIAVDVLPLPIAEPKPAPPHEQVIPIAGPTTTGLPPLAEHVTRPRPDITVTQPVPPPVGCKATTTERVTTHSPMTDRPPQQPVVPIQPIAGPSSELPIPVAEEPTTRPPELPLTTHRPVPTPPMIPIGCTTGNPTDHCVALGTDRPTTVIPLAERPIPPSDANIIPGIGPSSTPLPPLAETSIRPTEPPLPSTTPSPIVPPIVIAWTTGDPTRGCYAELTERPLSPPSPIPETRPPQDEAPIRPIAESSSPGLPPLAELPTPRPKPPPVTTPPPPPTPGTTGNPTIKCSAMVVDTPSTPYPPIAGEQPVQPDSPISPISGSSTTGQPPLAEDTIRTTPAPLPVRPTPQPIVPPISIACTTGNPTDHCVALGTDRPTTVIPLAERPIPPSDANIIPGIGPSSTPLPPLAETSIRPTEPPLPSTTPSPIVPPIVIACENNDDCTTDNSCINNLCYDVCSLGICGDDADCRIRDHRPVCSCPPGTTGDPTRGCYAELTERPLSPPSPIPETRPPQDEAPNKTHCRIIKPGLPPLAELPTPRPKPPPVTTPPPPPTPGPIPVGCETTDDCPSDNSCVNRLCLDVCYPGICGNNAECQTHGHRPLCTCPPGTTGNPTIKCSAMVVDTPSTPYPPIAGEQPVQPDSPISPISGSSTTGQPPLAEDTIRTTPAPLPVRPTPQPIVPPISIACENNDDCDIGDSCINMLCYDACSLNFCGEDADCKTIDHRPVCVCPPGTRGDPQIGFVATVTEKVTTIPPVTDRPPQQPVVPIQPIAGPSSELPIPVAEEPTTRPPELPLTTYRPVPTPPMIPIGCESTDDCPFDNSCVNRLCMDVCHPGLCGENADCQTVGHKPSCLCPPGTTGNPTDHCVALGTDRPTTVIPLAERPIPPSDANIIPGIGPSSTPLPPLAETSIRPTEPPLPSTTPSPIVPPIVIACENNDDCTTDNSCINNLCYDVCSLGICGDDADCRIRDHRPVCSCPPGTTGDPTRGCYAELTERPLSPPSPIPETRPPQDEAPIRPIAESSSTGLPPLAELLTPRPKPPPVTTPPPPPTPGPIPVGCETTDDCPSDNSCVNRLCLDVCYPGICGNNAECQTHGHRPLCTCPPGTTGNPTIKCSAMVVDTPSTPYPPIAGEQPVQPDSPISPISGSSTTGQPPLAEDTIRTTPAPLPVRPTPQPIVPPISIACENNDDCDIGDSCINMLCYDACSLNFCGEDADCKTIDHRPVCVCPPGTRGDPQIGCVATVTEKVTTIPPVTDRPPQQPVVPIQPIAGPSSELPIPVAEEPTTRPPELPLTTYRPVPTPPMIPIGCESTDDCPFDNSCVNRLCMDVCHPGLCGENADCQTVGHKPSCVCPPGTTGNPTKHCLALVTDRPTTVIPLGERPQPPADVNIIPGIGPSSTPLPPLAETSIRPTEPPLPSTTPSPIVPPIVIACENNDDCTTDNSCINNLCYDVCSLGICGDDADCRIHDHRPVCSCPPGTTGDPTRGCYAELTERPLSPPSPIPETRPPQDEAPIRPIAESSSPGLPPLAELPTPRPKPLPVTTPPPPPTPGPIPVGCETTDECPSDNSCINRLCLNVCYPGICGSNAECQTHGHRPLCTCPPGTTGNPTIKCSAVAFDIPTTPYPPVAGEQPVQPDSPISPISGSSTTGQPPLAEDTIRTTPAPLPVRPIPQPVIPPISIACENNDDCDIGDSCINMLCYDACSLNFCGEDADCKTIDHRPVCVCPPGTSGNPQIGCVGTVTEKVTTIPPVTDRPPQQPVVPIQPIAGPSSELPIPVAEEPTTRPPELPLTTYRPVPTPPMIPIGCESTDDCPFDNSCVNRLCMDVCHPGLCGENADCQTVGHKPSCVCPPGTTGNPTDHCVALVTDRPTTVIPLAERPLPPSDANIIPGIGPSSTPLPPLAETSIRPIEPPLPSTTPSPIVPPIEPQEIQLEDVMLCSLKGLHLLSLLYQRFDHQRMRFP</sequence>
<feature type="disulfide bond" evidence="5">
    <location>
        <begin position="1355"/>
        <end position="1365"/>
    </location>
</feature>
<keyword evidence="4" id="KW-0862">Zinc</keyword>
<evidence type="ECO:0000256" key="2">
    <source>
        <dbReference type="ARBA" id="ARBA00022737"/>
    </source>
</evidence>
<feature type="region of interest" description="Disordered" evidence="6">
    <location>
        <begin position="3104"/>
        <end position="3173"/>
    </location>
</feature>
<feature type="domain" description="EGF-like" evidence="7">
    <location>
        <begin position="1190"/>
        <end position="1229"/>
    </location>
</feature>
<evidence type="ECO:0000259" key="7">
    <source>
        <dbReference type="PROSITE" id="PS50026"/>
    </source>
</evidence>
<feature type="region of interest" description="Disordered" evidence="6">
    <location>
        <begin position="2223"/>
        <end position="2242"/>
    </location>
</feature>
<feature type="domain" description="EGF-like" evidence="7">
    <location>
        <begin position="1959"/>
        <end position="1997"/>
    </location>
</feature>
<feature type="domain" description="EGF-like" evidence="7">
    <location>
        <begin position="690"/>
        <end position="727"/>
    </location>
</feature>
<evidence type="ECO:0000256" key="1">
    <source>
        <dbReference type="ARBA" id="ARBA00022723"/>
    </source>
</evidence>
<feature type="domain" description="EGF-like" evidence="7">
    <location>
        <begin position="256"/>
        <end position="293"/>
    </location>
</feature>
<feature type="compositionally biased region" description="Low complexity" evidence="6">
    <location>
        <begin position="3751"/>
        <end position="3769"/>
    </location>
</feature>
<feature type="region of interest" description="Disordered" evidence="6">
    <location>
        <begin position="3243"/>
        <end position="3275"/>
    </location>
</feature>
<feature type="compositionally biased region" description="Pro residues" evidence="6">
    <location>
        <begin position="3650"/>
        <end position="3670"/>
    </location>
</feature>
<feature type="domain" description="EGF-like" evidence="7">
    <location>
        <begin position="33"/>
        <end position="71"/>
    </location>
</feature>
<dbReference type="PANTHER" id="PTHR22963">
    <property type="entry name" value="ENDOGLIN-RELATED"/>
    <property type="match status" value="1"/>
</dbReference>
<dbReference type="Pfam" id="PF21164">
    <property type="entry name" value="Dumpy_DPY"/>
    <property type="match status" value="12"/>
</dbReference>
<keyword evidence="5" id="KW-0245">EGF-like domain</keyword>
<keyword evidence="3" id="KW-0863">Zinc-finger</keyword>
<dbReference type="SMART" id="SM00286">
    <property type="entry name" value="PTI"/>
    <property type="match status" value="13"/>
</dbReference>
<dbReference type="Proteomes" id="UP000283509">
    <property type="component" value="Unassembled WGS sequence"/>
</dbReference>
<feature type="domain" description="EGF-like" evidence="7">
    <location>
        <begin position="737"/>
        <end position="775"/>
    </location>
</feature>
<feature type="region of interest" description="Disordered" evidence="6">
    <location>
        <begin position="2007"/>
        <end position="2029"/>
    </location>
</feature>
<feature type="compositionally biased region" description="Low complexity" evidence="6">
    <location>
        <begin position="2430"/>
        <end position="2448"/>
    </location>
</feature>
<feature type="domain" description="EGF-like" evidence="7">
    <location>
        <begin position="629"/>
        <end position="669"/>
    </location>
</feature>
<feature type="compositionally biased region" description="Pro residues" evidence="6">
    <location>
        <begin position="4026"/>
        <end position="4041"/>
    </location>
</feature>
<feature type="region of interest" description="Disordered" evidence="6">
    <location>
        <begin position="4012"/>
        <end position="4041"/>
    </location>
</feature>
<feature type="domain" description="EGF-like" evidence="7">
    <location>
        <begin position="1832"/>
        <end position="1870"/>
    </location>
</feature>
<reference evidence="8 9" key="1">
    <citation type="submission" date="2018-04" db="EMBL/GenBank/DDBJ databases">
        <authorList>
            <person name="Zhang X."/>
            <person name="Yuan J."/>
            <person name="Li F."/>
            <person name="Xiang J."/>
        </authorList>
    </citation>
    <scope>NUCLEOTIDE SEQUENCE [LARGE SCALE GENOMIC DNA]</scope>
    <source>
        <tissue evidence="8">Muscle</tissue>
    </source>
</reference>
<feature type="domain" description="EGF-like" evidence="7">
    <location>
        <begin position="861"/>
        <end position="900"/>
    </location>
</feature>
<dbReference type="SMART" id="SM00274">
    <property type="entry name" value="FOLN"/>
    <property type="match status" value="5"/>
</dbReference>
<feature type="domain" description="EGF-like" evidence="7">
    <location>
        <begin position="1033"/>
        <end position="1070"/>
    </location>
</feature>
<feature type="region of interest" description="Disordered" evidence="6">
    <location>
        <begin position="2333"/>
        <end position="2451"/>
    </location>
</feature>
<feature type="compositionally biased region" description="Pro residues" evidence="6">
    <location>
        <begin position="2656"/>
        <end position="2674"/>
    </location>
</feature>
<feature type="domain" description="EGF-like" evidence="7">
    <location>
        <begin position="2082"/>
        <end position="2120"/>
    </location>
</feature>
<feature type="compositionally biased region" description="Pro residues" evidence="6">
    <location>
        <begin position="3155"/>
        <end position="3173"/>
    </location>
</feature>
<feature type="domain" description="EGF-like" evidence="7">
    <location>
        <begin position="1292"/>
        <end position="1331"/>
    </location>
</feature>
<keyword evidence="1" id="KW-0479">Metal-binding</keyword>
<dbReference type="PROSITE" id="PS50026">
    <property type="entry name" value="EGF_3"/>
    <property type="match status" value="26"/>
</dbReference>
<feature type="domain" description="EGF-like" evidence="7">
    <location>
        <begin position="2698"/>
        <end position="2736"/>
    </location>
</feature>
<keyword evidence="5" id="KW-1015">Disulfide bond</keyword>
<feature type="region of interest" description="Disordered" evidence="6">
    <location>
        <begin position="2746"/>
        <end position="2778"/>
    </location>
</feature>
<feature type="domain" description="EGF-like" evidence="7">
    <location>
        <begin position="92"/>
        <end position="129"/>
    </location>
</feature>
<feature type="domain" description="EGF-like" evidence="7">
    <location>
        <begin position="311"/>
        <end position="350"/>
    </location>
</feature>
<comment type="caution">
    <text evidence="8">The sequence shown here is derived from an EMBL/GenBank/DDBJ whole genome shotgun (WGS) entry which is preliminary data.</text>
</comment>
<feature type="compositionally biased region" description="Low complexity" evidence="6">
    <location>
        <begin position="3254"/>
        <end position="3272"/>
    </location>
</feature>
<feature type="domain" description="EGF-like" evidence="7">
    <location>
        <begin position="1080"/>
        <end position="1116"/>
    </location>
</feature>
<evidence type="ECO:0000313" key="8">
    <source>
        <dbReference type="EMBL" id="ROT61485.1"/>
    </source>
</evidence>
<feature type="domain" description="EGF-like" evidence="7">
    <location>
        <begin position="196"/>
        <end position="231"/>
    </location>
</feature>
<dbReference type="InterPro" id="IPR003645">
    <property type="entry name" value="Fol_N"/>
</dbReference>
<feature type="domain" description="EGF-like" evidence="7">
    <location>
        <begin position="3195"/>
        <end position="3233"/>
    </location>
</feature>
<dbReference type="SMART" id="SM00181">
    <property type="entry name" value="EGF"/>
    <property type="match status" value="43"/>
</dbReference>
<evidence type="ECO:0000256" key="5">
    <source>
        <dbReference type="PROSITE-ProRule" id="PRU00076"/>
    </source>
</evidence>
<dbReference type="PANTHER" id="PTHR22963:SF39">
    <property type="entry name" value="DUMPY"/>
    <property type="match status" value="1"/>
</dbReference>
<feature type="compositionally biased region" description="Pro residues" evidence="6">
    <location>
        <begin position="2306"/>
        <end position="2316"/>
    </location>
</feature>
<organism evidence="8 9">
    <name type="scientific">Penaeus vannamei</name>
    <name type="common">Whiteleg shrimp</name>
    <name type="synonym">Litopenaeus vannamei</name>
    <dbReference type="NCBI Taxonomy" id="6689"/>
    <lineage>
        <taxon>Eukaryota</taxon>
        <taxon>Metazoa</taxon>
        <taxon>Ecdysozoa</taxon>
        <taxon>Arthropoda</taxon>
        <taxon>Crustacea</taxon>
        <taxon>Multicrustacea</taxon>
        <taxon>Malacostraca</taxon>
        <taxon>Eumalacostraca</taxon>
        <taxon>Eucarida</taxon>
        <taxon>Decapoda</taxon>
        <taxon>Dendrobranchiata</taxon>
        <taxon>Penaeoidea</taxon>
        <taxon>Penaeidae</taxon>
        <taxon>Penaeus</taxon>
    </lineage>
</organism>
<feature type="compositionally biased region" description="Pro residues" evidence="6">
    <location>
        <begin position="3116"/>
        <end position="3126"/>
    </location>
</feature>
<accession>A0A3R7LQ73</accession>
<feature type="domain" description="EGF-like" evidence="7">
    <location>
        <begin position="2947"/>
        <end position="2985"/>
    </location>
</feature>
<evidence type="ECO:0000256" key="4">
    <source>
        <dbReference type="ARBA" id="ARBA00022833"/>
    </source>
</evidence>
<comment type="caution">
    <text evidence="5">Lacks conserved residue(s) required for the propagation of feature annotation.</text>
</comment>
<dbReference type="OrthoDB" id="4405280at2759"/>
<dbReference type="GO" id="GO:0005634">
    <property type="term" value="C:nucleus"/>
    <property type="evidence" value="ECO:0007669"/>
    <property type="project" value="InterPro"/>
</dbReference>
<feature type="domain" description="EGF-like" evidence="7">
    <location>
        <begin position="1137"/>
        <end position="1174"/>
    </location>
</feature>
<reference evidence="8 9" key="2">
    <citation type="submission" date="2019-01" db="EMBL/GenBank/DDBJ databases">
        <title>The decoding of complex shrimp genome reveals the adaptation for benthos swimmer, frequently molting mechanism and breeding impact on genome.</title>
        <authorList>
            <person name="Sun Y."/>
            <person name="Gao Y."/>
            <person name="Yu Y."/>
        </authorList>
    </citation>
    <scope>NUCLEOTIDE SEQUENCE [LARGE SCALE GENOMIC DNA]</scope>
    <source>
        <tissue evidence="8">Muscle</tissue>
    </source>
</reference>
<feature type="region of interest" description="Disordered" evidence="6">
    <location>
        <begin position="136"/>
        <end position="193"/>
    </location>
</feature>
<dbReference type="SUPFAM" id="SSF57184">
    <property type="entry name" value="Growth factor receptor domain"/>
    <property type="match status" value="1"/>
</dbReference>
<dbReference type="STRING" id="6689.A0A3R7LQ73"/>
<feature type="domain" description="EGF-like" evidence="7">
    <location>
        <begin position="921"/>
        <end position="958"/>
    </location>
</feature>
<dbReference type="GO" id="GO:0008270">
    <property type="term" value="F:zinc ion binding"/>
    <property type="evidence" value="ECO:0007669"/>
    <property type="project" value="UniProtKB-KW"/>
</dbReference>
<dbReference type="InterPro" id="IPR000967">
    <property type="entry name" value="Znf_NFX1"/>
</dbReference>
<feature type="compositionally biased region" description="Low complexity" evidence="6">
    <location>
        <begin position="2757"/>
        <end position="2775"/>
    </location>
</feature>
<gene>
    <name evidence="8" type="ORF">C7M84_020737</name>
</gene>
<feature type="domain" description="EGF-like" evidence="7">
    <location>
        <begin position="1395"/>
        <end position="1434"/>
    </location>
</feature>
<feature type="compositionally biased region" description="Pro residues" evidence="6">
    <location>
        <begin position="2381"/>
        <end position="2398"/>
    </location>
</feature>
<feature type="disulfide bond" evidence="5">
    <location>
        <begin position="924"/>
        <end position="934"/>
    </location>
</feature>
<feature type="domain" description="EGF-like" evidence="7">
    <location>
        <begin position="3444"/>
        <end position="3482"/>
    </location>
</feature>
<dbReference type="InterPro" id="IPR009030">
    <property type="entry name" value="Growth_fac_rcpt_cys_sf"/>
</dbReference>
<evidence type="ECO:0000256" key="3">
    <source>
        <dbReference type="ARBA" id="ARBA00022771"/>
    </source>
</evidence>
<feature type="compositionally biased region" description="Pro residues" evidence="6">
    <location>
        <begin position="2619"/>
        <end position="2629"/>
    </location>
</feature>
<dbReference type="EMBL" id="QCYY01004141">
    <property type="protein sequence ID" value="ROT61485.1"/>
    <property type="molecule type" value="Genomic_DNA"/>
</dbReference>
<feature type="compositionally biased region" description="Pro residues" evidence="6">
    <location>
        <begin position="181"/>
        <end position="193"/>
    </location>
</feature>
<dbReference type="PROSITE" id="PS01186">
    <property type="entry name" value="EGF_2"/>
    <property type="match status" value="18"/>
</dbReference>
<feature type="disulfide bond" evidence="5">
    <location>
        <begin position="259"/>
        <end position="269"/>
    </location>
</feature>